<name>A0A150RDZ9_SORCE</name>
<proteinExistence type="predicted"/>
<evidence type="ECO:0000313" key="2">
    <source>
        <dbReference type="Proteomes" id="UP000075515"/>
    </source>
</evidence>
<accession>A0A150RDZ9</accession>
<sequence length="397" mass="44212">MTTPGPRFYAWCNEASRIDALEATLSALARPDWPMEVHMAECDVKRKTDSRDEALATVRAHFTCGGEASVDFGATLPASQRFAFPNERGPDYLEYVPGIHVGLRCFTEAYHRRRHYSLMGLHEPRGPLEMYPQRGKDFFRLSLDLAWDRGPRSLEAEVAVLWRVMQVDLEAFLLCLCAPDASGRVRTGGCTNAWDWNAPVATCATYNADAREIARDLAVSWVHLHDKDSVTRIAGIPLPLLHTRVDAAPRGARVSIAERGPRITIAQRETHVALRRGKPWTRSLSRETVLKALAASPSALLDALEASAAPDEAWRAAAPRADEILDRTRKLTEAGGEGPPVWSVDLSTYRHRLFLKRHPPFLVRRLPNGGVMLATHPYCSLWPLWADALTALGLMDN</sequence>
<comment type="caution">
    <text evidence="1">The sequence shown here is derived from an EMBL/GenBank/DDBJ whole genome shotgun (WGS) entry which is preliminary data.</text>
</comment>
<dbReference type="Proteomes" id="UP000075515">
    <property type="component" value="Unassembled WGS sequence"/>
</dbReference>
<gene>
    <name evidence="1" type="ORF">BE18_24745</name>
</gene>
<protein>
    <submittedName>
        <fullName evidence="1">Uncharacterized protein</fullName>
    </submittedName>
</protein>
<dbReference type="AlphaFoldDB" id="A0A150RDZ9"/>
<dbReference type="EMBL" id="JEMC01003806">
    <property type="protein sequence ID" value="KYF78410.1"/>
    <property type="molecule type" value="Genomic_DNA"/>
</dbReference>
<organism evidence="1 2">
    <name type="scientific">Sorangium cellulosum</name>
    <name type="common">Polyangium cellulosum</name>
    <dbReference type="NCBI Taxonomy" id="56"/>
    <lineage>
        <taxon>Bacteria</taxon>
        <taxon>Pseudomonadati</taxon>
        <taxon>Myxococcota</taxon>
        <taxon>Polyangia</taxon>
        <taxon>Polyangiales</taxon>
        <taxon>Polyangiaceae</taxon>
        <taxon>Sorangium</taxon>
    </lineage>
</organism>
<reference evidence="1 2" key="1">
    <citation type="submission" date="2014-02" db="EMBL/GenBank/DDBJ databases">
        <title>The small core and large imbalanced accessory genome model reveals a collaborative survival strategy of Sorangium cellulosum strains in nature.</title>
        <authorList>
            <person name="Han K."/>
            <person name="Peng R."/>
            <person name="Blom J."/>
            <person name="Li Y.-Z."/>
        </authorList>
    </citation>
    <scope>NUCLEOTIDE SEQUENCE [LARGE SCALE GENOMIC DNA]</scope>
    <source>
        <strain evidence="1 2">So0149</strain>
    </source>
</reference>
<evidence type="ECO:0000313" key="1">
    <source>
        <dbReference type="EMBL" id="KYF78410.1"/>
    </source>
</evidence>